<reference evidence="2 3" key="1">
    <citation type="submission" date="2020-08" db="EMBL/GenBank/DDBJ databases">
        <title>Genomic Encyclopedia of Type Strains, Phase IV (KMG-IV): sequencing the most valuable type-strain genomes for metagenomic binning, comparative biology and taxonomic classification.</title>
        <authorList>
            <person name="Goeker M."/>
        </authorList>
    </citation>
    <scope>NUCLEOTIDE SEQUENCE [LARGE SCALE GENOMIC DNA]</scope>
    <source>
        <strain evidence="2 3">DSM 103526</strain>
    </source>
</reference>
<keyword evidence="3" id="KW-1185">Reference proteome</keyword>
<dbReference type="AlphaFoldDB" id="A0A841KXH3"/>
<feature type="domain" description="DUF2344" evidence="1">
    <location>
        <begin position="3"/>
        <end position="195"/>
    </location>
</feature>
<dbReference type="EMBL" id="JACHEN010000004">
    <property type="protein sequence ID" value="MBB6214879.1"/>
    <property type="molecule type" value="Genomic_DNA"/>
</dbReference>
<dbReference type="Proteomes" id="UP000579281">
    <property type="component" value="Unassembled WGS sequence"/>
</dbReference>
<sequence length="238" mass="26944">MNKLRVKFIKTDLMKFISHLDLLRLMERALRRADIKLSFSQGFNPHPKISFATAVPIGLSSEAEYMDIELDERVELDHFINRVNEQLPQGIKILSANFIEMKMPALMAIVDASSYIVNCPLEGHITKEAMEIAIKSFMNQGEIIIHKASKKNSRNGAKEINIKGLIFNMELLEHQESSVTLKMMLATGSKGNLKPEILLEKFKHDMGLPIALEHVRVHRLELYTLLGDALVTPLEING</sequence>
<evidence type="ECO:0000313" key="3">
    <source>
        <dbReference type="Proteomes" id="UP000579281"/>
    </source>
</evidence>
<dbReference type="RefSeq" id="WP_184308666.1">
    <property type="nucleotide sequence ID" value="NZ_JACHEN010000004.1"/>
</dbReference>
<dbReference type="InterPro" id="IPR018768">
    <property type="entry name" value="DUF2344"/>
</dbReference>
<comment type="caution">
    <text evidence="2">The sequence shown here is derived from an EMBL/GenBank/DDBJ whole genome shotgun (WGS) entry which is preliminary data.</text>
</comment>
<organism evidence="2 3">
    <name type="scientific">Anaerosolibacter carboniphilus</name>
    <dbReference type="NCBI Taxonomy" id="1417629"/>
    <lineage>
        <taxon>Bacteria</taxon>
        <taxon>Bacillati</taxon>
        <taxon>Bacillota</taxon>
        <taxon>Clostridia</taxon>
        <taxon>Peptostreptococcales</taxon>
        <taxon>Thermotaleaceae</taxon>
        <taxon>Anaerosolibacter</taxon>
    </lineage>
</organism>
<evidence type="ECO:0000313" key="2">
    <source>
        <dbReference type="EMBL" id="MBB6214879.1"/>
    </source>
</evidence>
<protein>
    <submittedName>
        <fullName evidence="2">Radical SAM-linked protein</fullName>
    </submittedName>
</protein>
<dbReference type="Pfam" id="PF10105">
    <property type="entry name" value="DUF2344"/>
    <property type="match status" value="1"/>
</dbReference>
<dbReference type="NCBIfam" id="TIGR03936">
    <property type="entry name" value="sam_1_link_chp"/>
    <property type="match status" value="1"/>
</dbReference>
<evidence type="ECO:0000259" key="1">
    <source>
        <dbReference type="Pfam" id="PF10105"/>
    </source>
</evidence>
<name>A0A841KXH3_9FIRM</name>
<gene>
    <name evidence="2" type="ORF">HNQ80_000964</name>
</gene>
<proteinExistence type="predicted"/>
<accession>A0A841KXH3</accession>